<keyword evidence="4" id="KW-0238">DNA-binding</keyword>
<dbReference type="EMBL" id="KV878216">
    <property type="protein sequence ID" value="OJJ31364.1"/>
    <property type="molecule type" value="Genomic_DNA"/>
</dbReference>
<dbReference type="InterPro" id="IPR001138">
    <property type="entry name" value="Zn2Cys6_DnaBD"/>
</dbReference>
<evidence type="ECO:0000256" key="1">
    <source>
        <dbReference type="ARBA" id="ARBA00022723"/>
    </source>
</evidence>
<dbReference type="VEuPathDB" id="FungiDB:ASPWEDRAFT_62551"/>
<protein>
    <recommendedName>
        <fullName evidence="7">Zn(2)-C6 fungal-type domain-containing protein</fullName>
    </recommendedName>
</protein>
<evidence type="ECO:0000256" key="2">
    <source>
        <dbReference type="ARBA" id="ARBA00022833"/>
    </source>
</evidence>
<evidence type="ECO:0000256" key="6">
    <source>
        <dbReference type="ARBA" id="ARBA00023242"/>
    </source>
</evidence>
<evidence type="ECO:0000313" key="9">
    <source>
        <dbReference type="Proteomes" id="UP000184383"/>
    </source>
</evidence>
<organism evidence="8 9">
    <name type="scientific">Aspergillus wentii DTO 134E9</name>
    <dbReference type="NCBI Taxonomy" id="1073089"/>
    <lineage>
        <taxon>Eukaryota</taxon>
        <taxon>Fungi</taxon>
        <taxon>Dikarya</taxon>
        <taxon>Ascomycota</taxon>
        <taxon>Pezizomycotina</taxon>
        <taxon>Eurotiomycetes</taxon>
        <taxon>Eurotiomycetidae</taxon>
        <taxon>Eurotiales</taxon>
        <taxon>Aspergillaceae</taxon>
        <taxon>Aspergillus</taxon>
        <taxon>Aspergillus subgen. Cremei</taxon>
    </lineage>
</organism>
<evidence type="ECO:0000256" key="5">
    <source>
        <dbReference type="ARBA" id="ARBA00023163"/>
    </source>
</evidence>
<dbReference type="STRING" id="1073089.A0A1L9R8W6"/>
<keyword evidence="9" id="KW-1185">Reference proteome</keyword>
<evidence type="ECO:0000313" key="8">
    <source>
        <dbReference type="EMBL" id="OJJ31364.1"/>
    </source>
</evidence>
<dbReference type="PROSITE" id="PS50048">
    <property type="entry name" value="ZN2_CY6_FUNGAL_2"/>
    <property type="match status" value="1"/>
</dbReference>
<keyword evidence="5" id="KW-0804">Transcription</keyword>
<dbReference type="GO" id="GO:0000981">
    <property type="term" value="F:DNA-binding transcription factor activity, RNA polymerase II-specific"/>
    <property type="evidence" value="ECO:0007669"/>
    <property type="project" value="InterPro"/>
</dbReference>
<keyword evidence="2" id="KW-0862">Zinc</keyword>
<dbReference type="InterPro" id="IPR036864">
    <property type="entry name" value="Zn2-C6_fun-type_DNA-bd_sf"/>
</dbReference>
<evidence type="ECO:0000259" key="7">
    <source>
        <dbReference type="PROSITE" id="PS50048"/>
    </source>
</evidence>
<dbReference type="Pfam" id="PF11951">
    <property type="entry name" value="Fungal_trans_2"/>
    <property type="match status" value="1"/>
</dbReference>
<dbReference type="RefSeq" id="XP_040685041.1">
    <property type="nucleotide sequence ID" value="XM_040838661.1"/>
</dbReference>
<dbReference type="PANTHER" id="PTHR36206">
    <property type="entry name" value="ASPERCRYPTIN BIOSYNTHESIS CLUSTER-SPECIFIC TRANSCRIPTION REGULATOR ATNN-RELATED"/>
    <property type="match status" value="1"/>
</dbReference>
<name>A0A1L9R8W6_ASPWE</name>
<dbReference type="GO" id="GO:0008270">
    <property type="term" value="F:zinc ion binding"/>
    <property type="evidence" value="ECO:0007669"/>
    <property type="project" value="InterPro"/>
</dbReference>
<keyword evidence="3" id="KW-0805">Transcription regulation</keyword>
<dbReference type="OrthoDB" id="2593732at2759"/>
<dbReference type="PANTHER" id="PTHR36206:SF4">
    <property type="entry name" value="HYPOTHETICAL CONSERVED PROTEIN (EUROFUNG)-RELATED"/>
    <property type="match status" value="1"/>
</dbReference>
<proteinExistence type="predicted"/>
<dbReference type="InterPro" id="IPR052360">
    <property type="entry name" value="Transcr_Regulatory_Proteins"/>
</dbReference>
<reference evidence="9" key="1">
    <citation type="journal article" date="2017" name="Genome Biol.">
        <title>Comparative genomics reveals high biological diversity and specific adaptations in the industrially and medically important fungal genus Aspergillus.</title>
        <authorList>
            <person name="de Vries R.P."/>
            <person name="Riley R."/>
            <person name="Wiebenga A."/>
            <person name="Aguilar-Osorio G."/>
            <person name="Amillis S."/>
            <person name="Uchima C.A."/>
            <person name="Anderluh G."/>
            <person name="Asadollahi M."/>
            <person name="Askin M."/>
            <person name="Barry K."/>
            <person name="Battaglia E."/>
            <person name="Bayram O."/>
            <person name="Benocci T."/>
            <person name="Braus-Stromeyer S.A."/>
            <person name="Caldana C."/>
            <person name="Canovas D."/>
            <person name="Cerqueira G.C."/>
            <person name="Chen F."/>
            <person name="Chen W."/>
            <person name="Choi C."/>
            <person name="Clum A."/>
            <person name="Dos Santos R.A."/>
            <person name="Damasio A.R."/>
            <person name="Diallinas G."/>
            <person name="Emri T."/>
            <person name="Fekete E."/>
            <person name="Flipphi M."/>
            <person name="Freyberg S."/>
            <person name="Gallo A."/>
            <person name="Gournas C."/>
            <person name="Habgood R."/>
            <person name="Hainaut M."/>
            <person name="Harispe M.L."/>
            <person name="Henrissat B."/>
            <person name="Hilden K.S."/>
            <person name="Hope R."/>
            <person name="Hossain A."/>
            <person name="Karabika E."/>
            <person name="Karaffa L."/>
            <person name="Karanyi Z."/>
            <person name="Krasevec N."/>
            <person name="Kuo A."/>
            <person name="Kusch H."/>
            <person name="LaButti K."/>
            <person name="Lagendijk E.L."/>
            <person name="Lapidus A."/>
            <person name="Levasseur A."/>
            <person name="Lindquist E."/>
            <person name="Lipzen A."/>
            <person name="Logrieco A.F."/>
            <person name="MacCabe A."/>
            <person name="Maekelae M.R."/>
            <person name="Malavazi I."/>
            <person name="Melin P."/>
            <person name="Meyer V."/>
            <person name="Mielnichuk N."/>
            <person name="Miskei M."/>
            <person name="Molnar A.P."/>
            <person name="Mule G."/>
            <person name="Ngan C.Y."/>
            <person name="Orejas M."/>
            <person name="Orosz E."/>
            <person name="Ouedraogo J.P."/>
            <person name="Overkamp K.M."/>
            <person name="Park H.-S."/>
            <person name="Perrone G."/>
            <person name="Piumi F."/>
            <person name="Punt P.J."/>
            <person name="Ram A.F."/>
            <person name="Ramon A."/>
            <person name="Rauscher S."/>
            <person name="Record E."/>
            <person name="Riano-Pachon D.M."/>
            <person name="Robert V."/>
            <person name="Roehrig J."/>
            <person name="Ruller R."/>
            <person name="Salamov A."/>
            <person name="Salih N.S."/>
            <person name="Samson R.A."/>
            <person name="Sandor E."/>
            <person name="Sanguinetti M."/>
            <person name="Schuetze T."/>
            <person name="Sepcic K."/>
            <person name="Shelest E."/>
            <person name="Sherlock G."/>
            <person name="Sophianopoulou V."/>
            <person name="Squina F.M."/>
            <person name="Sun H."/>
            <person name="Susca A."/>
            <person name="Todd R.B."/>
            <person name="Tsang A."/>
            <person name="Unkles S.E."/>
            <person name="van de Wiele N."/>
            <person name="van Rossen-Uffink D."/>
            <person name="Oliveira J.V."/>
            <person name="Vesth T.C."/>
            <person name="Visser J."/>
            <person name="Yu J.-H."/>
            <person name="Zhou M."/>
            <person name="Andersen M.R."/>
            <person name="Archer D.B."/>
            <person name="Baker S.E."/>
            <person name="Benoit I."/>
            <person name="Brakhage A.A."/>
            <person name="Braus G.H."/>
            <person name="Fischer R."/>
            <person name="Frisvad J.C."/>
            <person name="Goldman G.H."/>
            <person name="Houbraken J."/>
            <person name="Oakley B."/>
            <person name="Pocsi I."/>
            <person name="Scazzocchio C."/>
            <person name="Seiboth B."/>
            <person name="vanKuyk P.A."/>
            <person name="Wortman J."/>
            <person name="Dyer P.S."/>
            <person name="Grigoriev I.V."/>
        </authorList>
    </citation>
    <scope>NUCLEOTIDE SEQUENCE [LARGE SCALE GENOMIC DNA]</scope>
    <source>
        <strain evidence="9">DTO 134E9</strain>
    </source>
</reference>
<dbReference type="Proteomes" id="UP000184383">
    <property type="component" value="Unassembled WGS sequence"/>
</dbReference>
<gene>
    <name evidence="8" type="ORF">ASPWEDRAFT_62551</name>
</gene>
<dbReference type="GO" id="GO:0003677">
    <property type="term" value="F:DNA binding"/>
    <property type="evidence" value="ECO:0007669"/>
    <property type="project" value="UniProtKB-KW"/>
</dbReference>
<dbReference type="SMART" id="SM00066">
    <property type="entry name" value="GAL4"/>
    <property type="match status" value="1"/>
</dbReference>
<keyword evidence="1" id="KW-0479">Metal-binding</keyword>
<dbReference type="SUPFAM" id="SSF57701">
    <property type="entry name" value="Zn2/Cys6 DNA-binding domain"/>
    <property type="match status" value="1"/>
</dbReference>
<keyword evidence="6" id="KW-0539">Nucleus</keyword>
<sequence>MAPKHKRASKPKTKTGCITCKIRHVKCDEQKPECRQCTSTGRKCDGYNQQTTTNRITTYSGQTFTVNPDSRIVLRPGTREERQYIHIFCTQTSRALSGLFHSDLWNHFLPQLSQSEPVVRHAVIAVSASHERFLGRRSEVDEQFSIQQYNKAIRHLMEYLASPNQPLDLTLITCCLFVCLEMLNGNIKQALDHLEAGLNIMHARRRSNTLRLGDIDRELTHLCLRLNIQLSLHGRPMVPLDLDDTTYSWTNILEARHSLDRLMNNAMGFIRQAGIERSAERAYLQPQQQLLLQDYSIWIASFEALMGKSWKRIKVVDGRTPLVLRITYLASLIWLETCLSVDEMIFDHHNDSFDQLVRYAKEYIDINDSLNQSSNGTPPDSFTLEAGIVTPLFYTAVRCRNPITRREAICLLSSCHVKEGLWNTKQMVSVAEAVLEMEESNLLSLPVEQRIPADRDRVYEALMPNEGTPVEVIFLSRPDGREWCTRTRLVY</sequence>
<dbReference type="GeneID" id="63754509"/>
<dbReference type="InterPro" id="IPR021858">
    <property type="entry name" value="Fun_TF"/>
</dbReference>
<feature type="domain" description="Zn(2)-C6 fungal-type" evidence="7">
    <location>
        <begin position="16"/>
        <end position="44"/>
    </location>
</feature>
<dbReference type="AlphaFoldDB" id="A0A1L9R8W6"/>
<dbReference type="PROSITE" id="PS00463">
    <property type="entry name" value="ZN2_CY6_FUNGAL_1"/>
    <property type="match status" value="1"/>
</dbReference>
<evidence type="ECO:0000256" key="4">
    <source>
        <dbReference type="ARBA" id="ARBA00023125"/>
    </source>
</evidence>
<dbReference type="Gene3D" id="4.10.240.10">
    <property type="entry name" value="Zn(2)-C6 fungal-type DNA-binding domain"/>
    <property type="match status" value="1"/>
</dbReference>
<accession>A0A1L9R8W6</accession>
<evidence type="ECO:0000256" key="3">
    <source>
        <dbReference type="ARBA" id="ARBA00023015"/>
    </source>
</evidence>
<dbReference type="Pfam" id="PF00172">
    <property type="entry name" value="Zn_clus"/>
    <property type="match status" value="1"/>
</dbReference>